<accession>A0ACC1S4N8</accession>
<name>A0ACC1S4N8_9HYPO</name>
<keyword evidence="2" id="KW-1185">Reference proteome</keyword>
<organism evidence="1 2">
    <name type="scientific">Fusarium decemcellulare</name>
    <dbReference type="NCBI Taxonomy" id="57161"/>
    <lineage>
        <taxon>Eukaryota</taxon>
        <taxon>Fungi</taxon>
        <taxon>Dikarya</taxon>
        <taxon>Ascomycota</taxon>
        <taxon>Pezizomycotina</taxon>
        <taxon>Sordariomycetes</taxon>
        <taxon>Hypocreomycetidae</taxon>
        <taxon>Hypocreales</taxon>
        <taxon>Nectriaceae</taxon>
        <taxon>Fusarium</taxon>
        <taxon>Fusarium decemcellulare species complex</taxon>
    </lineage>
</organism>
<evidence type="ECO:0000313" key="1">
    <source>
        <dbReference type="EMBL" id="KAJ3531705.1"/>
    </source>
</evidence>
<dbReference type="EMBL" id="JANRMS010001034">
    <property type="protein sequence ID" value="KAJ3531705.1"/>
    <property type="molecule type" value="Genomic_DNA"/>
</dbReference>
<gene>
    <name evidence="1" type="ORF">NM208_g8761</name>
</gene>
<sequence length="580" mass="64544">MNHPRADGWARLLASPCSSHSGPATTGNSTGINAGSDTSPFAPHVWHVCSFNSWPLPLSLPRDQLPTTQKRISLTTSTARLPSNEELLGKQRGSGLWKNIRFFTQLRGAGPLLRWTAKPPTSAGSFRRQGLVKTSIVGLRIRIREKRLDHVGRHPVVEEWNNPCGPRSLRHLVLDALHGLDWTAVDILRVGYPHADGVLPVVLMISVRPGEVDLEQAARAVGKCKQILDRDLQMSDRIGTSIASYDSPYLEGTKCLYLAISSKNNPKPTVVALTCRHVVFRQSEDSGEEYRFDEQSPKKQITQPGANTFATLREEADNYLRHYGDVLVRIRKRELFDIIPDDARRTRENLDNAEGKRQIGLRAQDMLNSVSTLPSRVFGHVCYARAYGIRPLKWKSDWALIQIHQSKHEQPVASLRNMSVMSNLGDQSRRFVRSKALVLEDDFFEMGKDLELRGLITETEMDAPATNRSNSREDPVLVVAKRGQATGLTIGCSNEVRSVTRVTHEGEEYISEEWCITHFDGQSAFSKEGDSGACVFGLDGRIGGMITSGNGNRVPDITYATPMEWLLEDIKASGFTATVL</sequence>
<comment type="caution">
    <text evidence="1">The sequence shown here is derived from an EMBL/GenBank/DDBJ whole genome shotgun (WGS) entry which is preliminary data.</text>
</comment>
<protein>
    <submittedName>
        <fullName evidence="1">Uncharacterized protein</fullName>
    </submittedName>
</protein>
<proteinExistence type="predicted"/>
<reference evidence="1" key="1">
    <citation type="submission" date="2022-08" db="EMBL/GenBank/DDBJ databases">
        <title>Genome Sequence of Fusarium decemcellulare.</title>
        <authorList>
            <person name="Buettner E."/>
        </authorList>
    </citation>
    <scope>NUCLEOTIDE SEQUENCE</scope>
    <source>
        <strain evidence="1">Babe19</strain>
    </source>
</reference>
<dbReference type="Proteomes" id="UP001148629">
    <property type="component" value="Unassembled WGS sequence"/>
</dbReference>
<evidence type="ECO:0000313" key="2">
    <source>
        <dbReference type="Proteomes" id="UP001148629"/>
    </source>
</evidence>